<evidence type="ECO:0000313" key="2">
    <source>
        <dbReference type="EMBL" id="TCT17079.1"/>
    </source>
</evidence>
<proteinExistence type="predicted"/>
<evidence type="ECO:0000313" key="3">
    <source>
        <dbReference type="Proteomes" id="UP000294902"/>
    </source>
</evidence>
<protein>
    <submittedName>
        <fullName evidence="2">Uncharacterized protein</fullName>
    </submittedName>
</protein>
<keyword evidence="1" id="KW-1133">Transmembrane helix</keyword>
<dbReference type="Proteomes" id="UP000294902">
    <property type="component" value="Unassembled WGS sequence"/>
</dbReference>
<comment type="caution">
    <text evidence="2">The sequence shown here is derived from an EMBL/GenBank/DDBJ whole genome shotgun (WGS) entry which is preliminary data.</text>
</comment>
<sequence length="61" mass="7052">MKITFKNSLSNFLEVISMIVTLVLLFIRLPTAVTFTIIRSEYIWTKKMTTKKKKGMGILVN</sequence>
<name>A0A4V2V0N8_9FIRM</name>
<reference evidence="2 3" key="1">
    <citation type="submission" date="2019-03" db="EMBL/GenBank/DDBJ databases">
        <title>Genomic Encyclopedia of Type Strains, Phase IV (KMG-IV): sequencing the most valuable type-strain genomes for metagenomic binning, comparative biology and taxonomic classification.</title>
        <authorList>
            <person name="Goeker M."/>
        </authorList>
    </citation>
    <scope>NUCLEOTIDE SEQUENCE [LARGE SCALE GENOMIC DNA]</scope>
    <source>
        <strain evidence="2 3">DSM 24629</strain>
    </source>
</reference>
<accession>A0A4V2V0N8</accession>
<dbReference type="EMBL" id="SMAL01000001">
    <property type="protein sequence ID" value="TCT17079.1"/>
    <property type="molecule type" value="Genomic_DNA"/>
</dbReference>
<feature type="transmembrane region" description="Helical" evidence="1">
    <location>
        <begin position="15"/>
        <end position="38"/>
    </location>
</feature>
<keyword evidence="3" id="KW-1185">Reference proteome</keyword>
<keyword evidence="1" id="KW-0472">Membrane</keyword>
<dbReference type="AlphaFoldDB" id="A0A4V2V0N8"/>
<organism evidence="2 3">
    <name type="scientific">Natranaerovirga pectinivora</name>
    <dbReference type="NCBI Taxonomy" id="682400"/>
    <lineage>
        <taxon>Bacteria</taxon>
        <taxon>Bacillati</taxon>
        <taxon>Bacillota</taxon>
        <taxon>Clostridia</taxon>
        <taxon>Lachnospirales</taxon>
        <taxon>Natranaerovirgaceae</taxon>
        <taxon>Natranaerovirga</taxon>
    </lineage>
</organism>
<gene>
    <name evidence="2" type="ORF">EDC18_101375</name>
</gene>
<evidence type="ECO:0000256" key="1">
    <source>
        <dbReference type="SAM" id="Phobius"/>
    </source>
</evidence>
<keyword evidence="1" id="KW-0812">Transmembrane</keyword>